<reference evidence="7 8" key="1">
    <citation type="submission" date="2013-11" db="EMBL/GenBank/DDBJ databases">
        <title>Metagenomic analysis of a methanogenic consortium involved in long chain n-alkane degradation.</title>
        <authorList>
            <person name="Davidova I.A."/>
            <person name="Callaghan A.V."/>
            <person name="Wawrik B."/>
            <person name="Pruitt S."/>
            <person name="Marks C."/>
            <person name="Duncan K.E."/>
            <person name="Suflita J.M."/>
        </authorList>
    </citation>
    <scope>NUCLEOTIDE SEQUENCE [LARGE SCALE GENOMIC DNA]</scope>
    <source>
        <strain evidence="7 8">SPR</strain>
    </source>
</reference>
<keyword evidence="4" id="KW-0564">Palmitate</keyword>
<feature type="signal peptide" evidence="6">
    <location>
        <begin position="1"/>
        <end position="25"/>
    </location>
</feature>
<dbReference type="AlphaFoldDB" id="A0A0D2JFN5"/>
<keyword evidence="2 6" id="KW-0732">Signal</keyword>
<name>A0A0D2JFN5_9BACT</name>
<evidence type="ECO:0000313" key="8">
    <source>
        <dbReference type="Proteomes" id="UP000032233"/>
    </source>
</evidence>
<evidence type="ECO:0000313" key="7">
    <source>
        <dbReference type="EMBL" id="KIX14496.1"/>
    </source>
</evidence>
<dbReference type="InParanoid" id="A0A0D2JFN5"/>
<comment type="caution">
    <text evidence="7">The sequence shown here is derived from an EMBL/GenBank/DDBJ whole genome shotgun (WGS) entry which is preliminary data.</text>
</comment>
<keyword evidence="3" id="KW-0472">Membrane</keyword>
<dbReference type="InterPro" id="IPR008874">
    <property type="entry name" value="TraT_complement-R"/>
</dbReference>
<sequence>MKTKIFRIGFVVAVLAALAMLAGCAATYTGLRYKDLQVQNKMSASIFLEPVSPAQRTVFVQVRNTSDKPFQLQGDVIAALTARGYKVVDDPNQAHYMLQANVLSVGEADKSAVENAQTAGFGGVLGGAAIGGLLGGDRAVEGAVIGGLAGAAAETISGALVKVVTYMVITDLQISERSKGGVSEQFNSNLKQGTGDTTISQRTASSAQWKKYQTRIVSTARQTNLTFQEAYLPLRQGIAQAIGGMM</sequence>
<evidence type="ECO:0000256" key="3">
    <source>
        <dbReference type="ARBA" id="ARBA00023136"/>
    </source>
</evidence>
<feature type="chain" id="PRO_5039914764" evidence="6">
    <location>
        <begin position="26"/>
        <end position="246"/>
    </location>
</feature>
<evidence type="ECO:0000256" key="6">
    <source>
        <dbReference type="SAM" id="SignalP"/>
    </source>
</evidence>
<dbReference type="EMBL" id="AZAC01000010">
    <property type="protein sequence ID" value="KIX14496.1"/>
    <property type="molecule type" value="Genomic_DNA"/>
</dbReference>
<accession>A0A0D2JFN5</accession>
<keyword evidence="5" id="KW-0449">Lipoprotein</keyword>
<protein>
    <submittedName>
        <fullName evidence="7">Conjugal transfer protein TraT</fullName>
    </submittedName>
</protein>
<dbReference type="OrthoDB" id="9791439at2"/>
<organism evidence="7 8">
    <name type="scientific">Dethiosulfatarculus sandiegensis</name>
    <dbReference type="NCBI Taxonomy" id="1429043"/>
    <lineage>
        <taxon>Bacteria</taxon>
        <taxon>Pseudomonadati</taxon>
        <taxon>Thermodesulfobacteriota</taxon>
        <taxon>Desulfarculia</taxon>
        <taxon>Desulfarculales</taxon>
        <taxon>Desulfarculaceae</taxon>
        <taxon>Dethiosulfatarculus</taxon>
    </lineage>
</organism>
<dbReference type="Pfam" id="PF05818">
    <property type="entry name" value="TraT"/>
    <property type="match status" value="1"/>
</dbReference>
<dbReference type="GO" id="GO:0009279">
    <property type="term" value="C:cell outer membrane"/>
    <property type="evidence" value="ECO:0007669"/>
    <property type="project" value="UniProtKB-SubCell"/>
</dbReference>
<evidence type="ECO:0000256" key="1">
    <source>
        <dbReference type="ARBA" id="ARBA00004459"/>
    </source>
</evidence>
<keyword evidence="8" id="KW-1185">Reference proteome</keyword>
<gene>
    <name evidence="7" type="ORF">X474_07750</name>
</gene>
<evidence type="ECO:0000256" key="4">
    <source>
        <dbReference type="ARBA" id="ARBA00023139"/>
    </source>
</evidence>
<dbReference type="Proteomes" id="UP000032233">
    <property type="component" value="Unassembled WGS sequence"/>
</dbReference>
<dbReference type="PIRSF" id="PIRSF002859">
    <property type="entry name" value="Lipo_traT"/>
    <property type="match status" value="1"/>
</dbReference>
<comment type="subcellular location">
    <subcellularLocation>
        <location evidence="1">Cell outer membrane</location>
        <topology evidence="1">Lipid-anchor</topology>
    </subcellularLocation>
</comment>
<proteinExistence type="predicted"/>
<evidence type="ECO:0000256" key="2">
    <source>
        <dbReference type="ARBA" id="ARBA00022729"/>
    </source>
</evidence>
<dbReference type="RefSeq" id="WP_044347732.1">
    <property type="nucleotide sequence ID" value="NZ_AZAC01000010.1"/>
</dbReference>
<dbReference type="PROSITE" id="PS51257">
    <property type="entry name" value="PROKAR_LIPOPROTEIN"/>
    <property type="match status" value="1"/>
</dbReference>
<evidence type="ECO:0000256" key="5">
    <source>
        <dbReference type="ARBA" id="ARBA00023288"/>
    </source>
</evidence>